<dbReference type="InterPro" id="IPR013094">
    <property type="entry name" value="AB_hydrolase_3"/>
</dbReference>
<dbReference type="InterPro" id="IPR002168">
    <property type="entry name" value="Lipase_GDXG_HIS_AS"/>
</dbReference>
<evidence type="ECO:0000313" key="7">
    <source>
        <dbReference type="Proteomes" id="UP001500683"/>
    </source>
</evidence>
<sequence>MRMDKHLIADDVPEPPDESGSGGASDGALPGGLARQAIHQQAVPYDGGPSPLSRAISGTLRLTLGPIVHHVPGHSLIIRTARTTVDIASRLVRADPRVRVRLADDLPREPGRHGTGRVLGEWVEPRDPGDEPLDGAILYLHGGGYVVCSPRTHRPITARLAADTGLPVLVPRYRLAPEHPFPAALEDALDAYRLLLDHGVPADRVVIAGDSAGGHLAASLTGELCRTGLPRPAGVVLFSPWVDLTCELSTREQRLARDPYISASTARRVARLVVGTADLQDPRLALLACRWTDTPPVLIQVGSREVLRPEAEALAGAISEGGGDCLLQVWNGQMHVFQMLNRVLPEADAAMSETARFVRSVLAAPAARGRTPGKSRTAGRGRTAARGRRANGGRGGDGGQSGAEAVA</sequence>
<dbReference type="SUPFAM" id="SSF53474">
    <property type="entry name" value="alpha/beta-Hydrolases"/>
    <property type="match status" value="1"/>
</dbReference>
<feature type="active site" evidence="3">
    <location>
        <position position="211"/>
    </location>
</feature>
<keyword evidence="7" id="KW-1185">Reference proteome</keyword>
<dbReference type="Gene3D" id="3.40.50.1820">
    <property type="entry name" value="alpha/beta hydrolase"/>
    <property type="match status" value="1"/>
</dbReference>
<dbReference type="Proteomes" id="UP001500683">
    <property type="component" value="Unassembled WGS sequence"/>
</dbReference>
<dbReference type="InterPro" id="IPR029058">
    <property type="entry name" value="AB_hydrolase_fold"/>
</dbReference>
<dbReference type="PANTHER" id="PTHR48081:SF30">
    <property type="entry name" value="ACETYL-HYDROLASE LIPR-RELATED"/>
    <property type="match status" value="1"/>
</dbReference>
<dbReference type="InterPro" id="IPR033140">
    <property type="entry name" value="Lipase_GDXG_put_SER_AS"/>
</dbReference>
<evidence type="ECO:0000259" key="5">
    <source>
        <dbReference type="Pfam" id="PF07859"/>
    </source>
</evidence>
<feature type="region of interest" description="Disordered" evidence="4">
    <location>
        <begin position="1"/>
        <end position="31"/>
    </location>
</feature>
<accession>A0ABP7W4D1</accession>
<reference evidence="7" key="1">
    <citation type="journal article" date="2019" name="Int. J. Syst. Evol. Microbiol.">
        <title>The Global Catalogue of Microorganisms (GCM) 10K type strain sequencing project: providing services to taxonomists for standard genome sequencing and annotation.</title>
        <authorList>
            <consortium name="The Broad Institute Genomics Platform"/>
            <consortium name="The Broad Institute Genome Sequencing Center for Infectious Disease"/>
            <person name="Wu L."/>
            <person name="Ma J."/>
        </authorList>
    </citation>
    <scope>NUCLEOTIDE SEQUENCE [LARGE SCALE GENOMIC DNA]</scope>
    <source>
        <strain evidence="7">JCM 16702</strain>
    </source>
</reference>
<dbReference type="PROSITE" id="PS01173">
    <property type="entry name" value="LIPASE_GDXG_HIS"/>
    <property type="match status" value="1"/>
</dbReference>
<protein>
    <recommendedName>
        <fullName evidence="5">Alpha/beta hydrolase fold-3 domain-containing protein</fullName>
    </recommendedName>
</protein>
<evidence type="ECO:0000256" key="2">
    <source>
        <dbReference type="ARBA" id="ARBA00022801"/>
    </source>
</evidence>
<dbReference type="InterPro" id="IPR050300">
    <property type="entry name" value="GDXG_lipolytic_enzyme"/>
</dbReference>
<comment type="caution">
    <text evidence="6">The sequence shown here is derived from an EMBL/GenBank/DDBJ whole genome shotgun (WGS) entry which is preliminary data.</text>
</comment>
<name>A0ABP7W4D1_9ACTN</name>
<evidence type="ECO:0000256" key="4">
    <source>
        <dbReference type="SAM" id="MobiDB-lite"/>
    </source>
</evidence>
<dbReference type="Pfam" id="PF07859">
    <property type="entry name" value="Abhydrolase_3"/>
    <property type="match status" value="1"/>
</dbReference>
<feature type="compositionally biased region" description="Gly residues" evidence="4">
    <location>
        <begin position="392"/>
        <end position="401"/>
    </location>
</feature>
<keyword evidence="2" id="KW-0378">Hydrolase</keyword>
<dbReference type="PROSITE" id="PS01174">
    <property type="entry name" value="LIPASE_GDXG_SER"/>
    <property type="match status" value="1"/>
</dbReference>
<dbReference type="EMBL" id="BAAAZG010000027">
    <property type="protein sequence ID" value="GAA4080065.1"/>
    <property type="molecule type" value="Genomic_DNA"/>
</dbReference>
<feature type="compositionally biased region" description="Basic residues" evidence="4">
    <location>
        <begin position="371"/>
        <end position="391"/>
    </location>
</feature>
<gene>
    <name evidence="6" type="ORF">GCM10022214_43150</name>
</gene>
<evidence type="ECO:0000256" key="1">
    <source>
        <dbReference type="ARBA" id="ARBA00010515"/>
    </source>
</evidence>
<feature type="domain" description="Alpha/beta hydrolase fold-3" evidence="5">
    <location>
        <begin position="137"/>
        <end position="338"/>
    </location>
</feature>
<proteinExistence type="inferred from homology"/>
<evidence type="ECO:0000313" key="6">
    <source>
        <dbReference type="EMBL" id="GAA4080065.1"/>
    </source>
</evidence>
<evidence type="ECO:0000256" key="3">
    <source>
        <dbReference type="PROSITE-ProRule" id="PRU10038"/>
    </source>
</evidence>
<feature type="region of interest" description="Disordered" evidence="4">
    <location>
        <begin position="366"/>
        <end position="407"/>
    </location>
</feature>
<dbReference type="PANTHER" id="PTHR48081">
    <property type="entry name" value="AB HYDROLASE SUPERFAMILY PROTEIN C4A8.06C"/>
    <property type="match status" value="1"/>
</dbReference>
<organism evidence="6 7">
    <name type="scientific">Actinomadura miaoliensis</name>
    <dbReference type="NCBI Taxonomy" id="430685"/>
    <lineage>
        <taxon>Bacteria</taxon>
        <taxon>Bacillati</taxon>
        <taxon>Actinomycetota</taxon>
        <taxon>Actinomycetes</taxon>
        <taxon>Streptosporangiales</taxon>
        <taxon>Thermomonosporaceae</taxon>
        <taxon>Actinomadura</taxon>
    </lineage>
</organism>
<comment type="similarity">
    <text evidence="1">Belongs to the 'GDXG' lipolytic enzyme family.</text>
</comment>